<dbReference type="PRINTS" id="PR01302">
    <property type="entry name" value="TYPE3IMPPROT"/>
</dbReference>
<gene>
    <name evidence="12" type="primary">fliP</name>
    <name evidence="13" type="ORF">JOC49_000107</name>
</gene>
<keyword evidence="13" id="KW-0282">Flagellum</keyword>
<dbReference type="EMBL" id="JAFBDT010000001">
    <property type="protein sequence ID" value="MBM7560598.1"/>
    <property type="molecule type" value="Genomic_DNA"/>
</dbReference>
<dbReference type="Proteomes" id="UP000767854">
    <property type="component" value="Unassembled WGS sequence"/>
</dbReference>
<name>A0ABS2MMI1_9FIRM</name>
<reference evidence="13 14" key="1">
    <citation type="submission" date="2021-01" db="EMBL/GenBank/DDBJ databases">
        <title>Genomic Encyclopedia of Type Strains, Phase IV (KMG-IV): sequencing the most valuable type-strain genomes for metagenomic binning, comparative biology and taxonomic classification.</title>
        <authorList>
            <person name="Goeker M."/>
        </authorList>
    </citation>
    <scope>NUCLEOTIDE SEQUENCE [LARGE SCALE GENOMIC DNA]</scope>
    <source>
        <strain evidence="13 14">DSM 24436</strain>
    </source>
</reference>
<keyword evidence="11 12" id="KW-1006">Bacterial flagellum protein export</keyword>
<dbReference type="NCBIfam" id="NF009438">
    <property type="entry name" value="PRK12797.1"/>
    <property type="match status" value="1"/>
</dbReference>
<organism evidence="13 14">
    <name type="scientific">Fusibacter tunisiensis</name>
    <dbReference type="NCBI Taxonomy" id="1008308"/>
    <lineage>
        <taxon>Bacteria</taxon>
        <taxon>Bacillati</taxon>
        <taxon>Bacillota</taxon>
        <taxon>Clostridia</taxon>
        <taxon>Eubacteriales</taxon>
        <taxon>Eubacteriales Family XII. Incertae Sedis</taxon>
        <taxon>Fusibacter</taxon>
    </lineage>
</organism>
<dbReference type="InterPro" id="IPR005838">
    <property type="entry name" value="T3SS_IM_P"/>
</dbReference>
<comment type="similarity">
    <text evidence="1 12">Belongs to the FliP/MopC/SpaP family.</text>
</comment>
<evidence type="ECO:0000313" key="14">
    <source>
        <dbReference type="Proteomes" id="UP000767854"/>
    </source>
</evidence>
<evidence type="ECO:0000256" key="2">
    <source>
        <dbReference type="ARBA" id="ARBA00021714"/>
    </source>
</evidence>
<dbReference type="PANTHER" id="PTHR30587">
    <property type="entry name" value="FLAGELLAR BIOSYNTHETIC PROTEIN FLIP"/>
    <property type="match status" value="1"/>
</dbReference>
<keyword evidence="14" id="KW-1185">Reference proteome</keyword>
<protein>
    <recommendedName>
        <fullName evidence="2 12">Flagellar biosynthetic protein FliP</fullName>
    </recommendedName>
</protein>
<comment type="caution">
    <text evidence="13">The sequence shown here is derived from an EMBL/GenBank/DDBJ whole genome shotgun (WGS) entry which is preliminary data.</text>
</comment>
<evidence type="ECO:0000256" key="12">
    <source>
        <dbReference type="RuleBase" id="RU362069"/>
    </source>
</evidence>
<evidence type="ECO:0000256" key="11">
    <source>
        <dbReference type="ARBA" id="ARBA00023225"/>
    </source>
</evidence>
<evidence type="ECO:0000256" key="7">
    <source>
        <dbReference type="ARBA" id="ARBA00022927"/>
    </source>
</evidence>
<dbReference type="RefSeq" id="WP_204661125.1">
    <property type="nucleotide sequence ID" value="NZ_JAFBDT010000001.1"/>
</dbReference>
<evidence type="ECO:0000256" key="8">
    <source>
        <dbReference type="ARBA" id="ARBA00022989"/>
    </source>
</evidence>
<comment type="function">
    <text evidence="12">Plays a role in the flagellum-specific transport system.</text>
</comment>
<dbReference type="PRINTS" id="PR00951">
    <property type="entry name" value="FLGBIOSNFLIP"/>
</dbReference>
<keyword evidence="8 12" id="KW-1133">Transmembrane helix</keyword>
<feature type="transmembrane region" description="Helical" evidence="12">
    <location>
        <begin position="202"/>
        <end position="224"/>
    </location>
</feature>
<keyword evidence="4 12" id="KW-1003">Cell membrane</keyword>
<evidence type="ECO:0000256" key="9">
    <source>
        <dbReference type="ARBA" id="ARBA00023136"/>
    </source>
</evidence>
<feature type="transmembrane region" description="Helical" evidence="12">
    <location>
        <begin position="61"/>
        <end position="91"/>
    </location>
</feature>
<evidence type="ECO:0000313" key="13">
    <source>
        <dbReference type="EMBL" id="MBM7560598.1"/>
    </source>
</evidence>
<keyword evidence="3 12" id="KW-0813">Transport</keyword>
<sequence>MTTINDLFGELKKALLLFFVVSILISFSLPSYGATSLELPNINISIDNEEGEVEVANSIQILLLLTVLSLAPSILIMMTSFTRIVIVLSFVRRALSLQSTPPNQTLIGLALFLTFFIMQPVFTDAYENAYVPMQEGTITLEESVDRASEPFKEYMLRQVRSKDLALFVELAEIETVETNDDLPLTVVVPAFIISELKLSFEIGFLIFVPFIVVDMIVASTLMALGMMMLPPVMISLPIKVLLFIMVDGWHLIVEKLILSIR</sequence>
<keyword evidence="7 12" id="KW-0653">Protein transport</keyword>
<keyword evidence="10" id="KW-0975">Bacterial flagellum</keyword>
<keyword evidence="6 12" id="KW-1005">Bacterial flagellum biogenesis</keyword>
<evidence type="ECO:0000256" key="6">
    <source>
        <dbReference type="ARBA" id="ARBA00022795"/>
    </source>
</evidence>
<evidence type="ECO:0000256" key="4">
    <source>
        <dbReference type="ARBA" id="ARBA00022475"/>
    </source>
</evidence>
<dbReference type="NCBIfam" id="TIGR01103">
    <property type="entry name" value="fliP"/>
    <property type="match status" value="1"/>
</dbReference>
<feature type="transmembrane region" description="Helical" evidence="12">
    <location>
        <begin position="236"/>
        <end position="253"/>
    </location>
</feature>
<keyword evidence="13" id="KW-0969">Cilium</keyword>
<dbReference type="InterPro" id="IPR005837">
    <property type="entry name" value="FliP"/>
</dbReference>
<dbReference type="Pfam" id="PF00813">
    <property type="entry name" value="FliP"/>
    <property type="match status" value="1"/>
</dbReference>
<feature type="transmembrane region" description="Helical" evidence="12">
    <location>
        <begin position="103"/>
        <end position="122"/>
    </location>
</feature>
<evidence type="ECO:0000256" key="5">
    <source>
        <dbReference type="ARBA" id="ARBA00022692"/>
    </source>
</evidence>
<keyword evidence="13" id="KW-0966">Cell projection</keyword>
<evidence type="ECO:0000256" key="10">
    <source>
        <dbReference type="ARBA" id="ARBA00023143"/>
    </source>
</evidence>
<proteinExistence type="inferred from homology"/>
<accession>A0ABS2MMI1</accession>
<keyword evidence="9 12" id="KW-0472">Membrane</keyword>
<dbReference type="PROSITE" id="PS01061">
    <property type="entry name" value="FLIP_2"/>
    <property type="match status" value="1"/>
</dbReference>
<dbReference type="PANTHER" id="PTHR30587:SF0">
    <property type="entry name" value="FLAGELLAR BIOSYNTHETIC PROTEIN FLIP"/>
    <property type="match status" value="1"/>
</dbReference>
<comment type="subcellular location">
    <subcellularLocation>
        <location evidence="12">Cell membrane</location>
        <topology evidence="12">Multi-pass membrane protein</topology>
    </subcellularLocation>
    <subcellularLocation>
        <location evidence="12">Bacterial flagellum basal body</location>
    </subcellularLocation>
</comment>
<evidence type="ECO:0000256" key="3">
    <source>
        <dbReference type="ARBA" id="ARBA00022448"/>
    </source>
</evidence>
<keyword evidence="5 12" id="KW-0812">Transmembrane</keyword>
<evidence type="ECO:0000256" key="1">
    <source>
        <dbReference type="ARBA" id="ARBA00006257"/>
    </source>
</evidence>